<dbReference type="SUPFAM" id="SSF102198">
    <property type="entry name" value="Putative cyclase"/>
    <property type="match status" value="1"/>
</dbReference>
<dbReference type="PANTHER" id="PTHR31118:SF32">
    <property type="entry name" value="KYNURENINE FORMAMIDASE"/>
    <property type="match status" value="1"/>
</dbReference>
<dbReference type="PANTHER" id="PTHR31118">
    <property type="entry name" value="CYCLASE-LIKE PROTEIN 2"/>
    <property type="match status" value="1"/>
</dbReference>
<dbReference type="HOGENOM" id="CLU_030671_3_0_0"/>
<accession>B9L2P2</accession>
<dbReference type="InterPro" id="IPR037175">
    <property type="entry name" value="KFase_sf"/>
</dbReference>
<dbReference type="STRING" id="309801.trd_1445"/>
<dbReference type="AlphaFoldDB" id="B9L2P2"/>
<organism evidence="1 2">
    <name type="scientific">Thermomicrobium roseum (strain ATCC 27502 / DSM 5159 / P-2)</name>
    <dbReference type="NCBI Taxonomy" id="309801"/>
    <lineage>
        <taxon>Bacteria</taxon>
        <taxon>Pseudomonadati</taxon>
        <taxon>Thermomicrobiota</taxon>
        <taxon>Thermomicrobia</taxon>
        <taxon>Thermomicrobiales</taxon>
        <taxon>Thermomicrobiaceae</taxon>
        <taxon>Thermomicrobium</taxon>
    </lineage>
</organism>
<dbReference type="RefSeq" id="WP_015922393.1">
    <property type="nucleotide sequence ID" value="NC_011959.1"/>
</dbReference>
<name>B9L2P2_THERP</name>
<proteinExistence type="predicted"/>
<dbReference type="GO" id="GO:0004061">
    <property type="term" value="F:arylformamidase activity"/>
    <property type="evidence" value="ECO:0007669"/>
    <property type="project" value="InterPro"/>
</dbReference>
<dbReference type="OrthoDB" id="9796085at2"/>
<sequence>MLVDLTHPFAPDIPMFPGFPQPEILEFRTRAEMAPHYASGTTFVVHRYAFVGNSGTYLDSPFHRWEDGLDLAALPLERVADVPGIVVDVRWQVARGRLAIGAERFEGLQLAGHAVLVCTGWDRYWGTARYLAANPYLTGEAAASLVAAGAMLVGIDSWNIDDVRNRSRPVHSQLLRAGIPIVENLRDLARLRGRRFRFHAAPIPIRSGSAVPVRAYACLSGTEA</sequence>
<gene>
    <name evidence="1" type="ordered locus">trd_1445</name>
</gene>
<dbReference type="GO" id="GO:0019441">
    <property type="term" value="P:L-tryptophan catabolic process to kynurenine"/>
    <property type="evidence" value="ECO:0007669"/>
    <property type="project" value="InterPro"/>
</dbReference>
<dbReference type="KEGG" id="tro:trd_1445"/>
<reference evidence="1 2" key="1">
    <citation type="journal article" date="2009" name="PLoS ONE">
        <title>Complete genome sequence of the aerobic CO-oxidizing thermophile Thermomicrobium roseum.</title>
        <authorList>
            <person name="Wu D."/>
            <person name="Raymond J."/>
            <person name="Wu M."/>
            <person name="Chatterji S."/>
            <person name="Ren Q."/>
            <person name="Graham J.E."/>
            <person name="Bryant D.A."/>
            <person name="Robb F."/>
            <person name="Colman A."/>
            <person name="Tallon L.J."/>
            <person name="Badger J.H."/>
            <person name="Madupu R."/>
            <person name="Ward N.L."/>
            <person name="Eisen J.A."/>
        </authorList>
    </citation>
    <scope>NUCLEOTIDE SEQUENCE [LARGE SCALE GENOMIC DNA]</scope>
    <source>
        <strain evidence="2">ATCC 27502 / DSM 5159 / P-2</strain>
    </source>
</reference>
<evidence type="ECO:0000313" key="2">
    <source>
        <dbReference type="Proteomes" id="UP000000447"/>
    </source>
</evidence>
<dbReference type="Gene3D" id="3.50.30.50">
    <property type="entry name" value="Putative cyclase"/>
    <property type="match status" value="1"/>
</dbReference>
<dbReference type="eggNOG" id="COG1878">
    <property type="taxonomic scope" value="Bacteria"/>
</dbReference>
<dbReference type="EMBL" id="CP001275">
    <property type="protein sequence ID" value="ACM06042.1"/>
    <property type="molecule type" value="Genomic_DNA"/>
</dbReference>
<keyword evidence="2" id="KW-1185">Reference proteome</keyword>
<dbReference type="Proteomes" id="UP000000447">
    <property type="component" value="Chromosome"/>
</dbReference>
<evidence type="ECO:0000313" key="1">
    <source>
        <dbReference type="EMBL" id="ACM06042.1"/>
    </source>
</evidence>
<protein>
    <submittedName>
        <fullName evidence="1">Putative cyclase superfamily</fullName>
    </submittedName>
</protein>
<dbReference type="Pfam" id="PF04199">
    <property type="entry name" value="Cyclase"/>
    <property type="match status" value="1"/>
</dbReference>
<dbReference type="InterPro" id="IPR007325">
    <property type="entry name" value="KFase/CYL"/>
</dbReference>